<protein>
    <submittedName>
        <fullName evidence="2">Hypothetical membrane spanning protein</fullName>
    </submittedName>
</protein>
<accession>A0A2Z5UTX3</accession>
<evidence type="ECO:0000256" key="1">
    <source>
        <dbReference type="SAM" id="Phobius"/>
    </source>
</evidence>
<dbReference type="KEGG" id="rvi:RVIR1_04470"/>
<proteinExistence type="predicted"/>
<reference evidence="2 3" key="1">
    <citation type="submission" date="2017-03" db="EMBL/GenBank/DDBJ databases">
        <title>The genome sequence of Candidatus Rickettsiella viridis.</title>
        <authorList>
            <person name="Nikoh N."/>
            <person name="Tsuchida T."/>
            <person name="Yamaguchi K."/>
            <person name="Maeda T."/>
            <person name="Shigenobu S."/>
            <person name="Fukatsu T."/>
        </authorList>
    </citation>
    <scope>NUCLEOTIDE SEQUENCE [LARGE SCALE GENOMIC DNA]</scope>
    <source>
        <strain evidence="2 3">Ap-RA04</strain>
    </source>
</reference>
<feature type="transmembrane region" description="Helical" evidence="1">
    <location>
        <begin position="226"/>
        <end position="245"/>
    </location>
</feature>
<feature type="transmembrane region" description="Helical" evidence="1">
    <location>
        <begin position="52"/>
        <end position="70"/>
    </location>
</feature>
<keyword evidence="1" id="KW-1133">Transmembrane helix</keyword>
<sequence>MAGFLHRCASYVMRGRQQAIIIALLFTMLPLLGWISNVIIALVTLRKGVKEGAIVLLWVILPVVVIAALANPWIALYNIVGGSLFGFLLAVILRQTQSWQKVLEAGMLLGLLAVLVVHLIRPDINAVWLAQLGHYAVLLKNQLNFSVNTEQLQFFTKFATGFQVAFLWLGVLINLMLARGLQSMLYNPGRLSPELEAVRLSKWDGLVLVLIVIASLQKIAVAQDALPVVLLTFLLAGLSVLHAVIRLRNGFFKGWFLVFYSLLVVFFPYIAALLVLVALADSYLDFRHRVLPKH</sequence>
<organism evidence="2 3">
    <name type="scientific">Candidatus Rickettsiella viridis</name>
    <dbReference type="NCBI Taxonomy" id="676208"/>
    <lineage>
        <taxon>Bacteria</taxon>
        <taxon>Pseudomonadati</taxon>
        <taxon>Pseudomonadota</taxon>
        <taxon>Gammaproteobacteria</taxon>
        <taxon>Legionellales</taxon>
        <taxon>Coxiellaceae</taxon>
        <taxon>Rickettsiella</taxon>
    </lineage>
</organism>
<dbReference type="EMBL" id="AP018005">
    <property type="protein sequence ID" value="BBB14959.1"/>
    <property type="molecule type" value="Genomic_DNA"/>
</dbReference>
<dbReference type="Proteomes" id="UP000282483">
    <property type="component" value="Chromosome"/>
</dbReference>
<feature type="transmembrane region" description="Helical" evidence="1">
    <location>
        <begin position="162"/>
        <end position="182"/>
    </location>
</feature>
<evidence type="ECO:0000313" key="2">
    <source>
        <dbReference type="EMBL" id="BBB14959.1"/>
    </source>
</evidence>
<dbReference type="AlphaFoldDB" id="A0A2Z5UTX3"/>
<keyword evidence="1" id="KW-0472">Membrane</keyword>
<feature type="transmembrane region" description="Helical" evidence="1">
    <location>
        <begin position="102"/>
        <end position="120"/>
    </location>
</feature>
<feature type="transmembrane region" description="Helical" evidence="1">
    <location>
        <begin position="257"/>
        <end position="280"/>
    </location>
</feature>
<feature type="transmembrane region" description="Helical" evidence="1">
    <location>
        <begin position="20"/>
        <end position="45"/>
    </location>
</feature>
<keyword evidence="1" id="KW-0812">Transmembrane</keyword>
<dbReference type="OrthoDB" id="5659946at2"/>
<evidence type="ECO:0000313" key="3">
    <source>
        <dbReference type="Proteomes" id="UP000282483"/>
    </source>
</evidence>
<name>A0A2Z5UTX3_9COXI</name>
<keyword evidence="3" id="KW-1185">Reference proteome</keyword>
<dbReference type="RefSeq" id="WP_126322464.1">
    <property type="nucleotide sequence ID" value="NZ_AP018005.1"/>
</dbReference>
<feature type="transmembrane region" description="Helical" evidence="1">
    <location>
        <begin position="76"/>
        <end position="93"/>
    </location>
</feature>
<gene>
    <name evidence="2" type="ORF">RVIR1_04470</name>
</gene>